<keyword evidence="5" id="KW-0325">Glycoprotein</keyword>
<feature type="transmembrane region" description="Helical" evidence="9">
    <location>
        <begin position="413"/>
        <end position="434"/>
    </location>
</feature>
<evidence type="ECO:0000256" key="1">
    <source>
        <dbReference type="ARBA" id="ARBA00004141"/>
    </source>
</evidence>
<feature type="transmembrane region" description="Helical" evidence="9">
    <location>
        <begin position="90"/>
        <end position="113"/>
    </location>
</feature>
<keyword evidence="7" id="KW-0175">Coiled coil</keyword>
<name>A0A8H5K744_9HYPO</name>
<feature type="transmembrane region" description="Helical" evidence="9">
    <location>
        <begin position="56"/>
        <end position="78"/>
    </location>
</feature>
<evidence type="ECO:0000256" key="8">
    <source>
        <dbReference type="SAM" id="MobiDB-lite"/>
    </source>
</evidence>
<dbReference type="InterPro" id="IPR011701">
    <property type="entry name" value="MFS"/>
</dbReference>
<evidence type="ECO:0000256" key="2">
    <source>
        <dbReference type="ARBA" id="ARBA00022692"/>
    </source>
</evidence>
<dbReference type="InterPro" id="IPR036864">
    <property type="entry name" value="Zn2-C6_fun-type_DNA-bd_sf"/>
</dbReference>
<feature type="transmembrane region" description="Helical" evidence="9">
    <location>
        <begin position="119"/>
        <end position="146"/>
    </location>
</feature>
<gene>
    <name evidence="11" type="ORF">FNAPI_730</name>
</gene>
<evidence type="ECO:0000313" key="12">
    <source>
        <dbReference type="Proteomes" id="UP000574317"/>
    </source>
</evidence>
<comment type="subcellular location">
    <subcellularLocation>
        <location evidence="1">Membrane</location>
        <topology evidence="1">Multi-pass membrane protein</topology>
    </subcellularLocation>
</comment>
<dbReference type="EMBL" id="JAAOAO010000027">
    <property type="protein sequence ID" value="KAF5567266.1"/>
    <property type="molecule type" value="Genomic_DNA"/>
</dbReference>
<keyword evidence="2 9" id="KW-0812">Transmembrane</keyword>
<feature type="compositionally biased region" description="Polar residues" evidence="8">
    <location>
        <begin position="20"/>
        <end position="32"/>
    </location>
</feature>
<dbReference type="GO" id="GO:0022857">
    <property type="term" value="F:transmembrane transporter activity"/>
    <property type="evidence" value="ECO:0007669"/>
    <property type="project" value="InterPro"/>
</dbReference>
<evidence type="ECO:0000313" key="11">
    <source>
        <dbReference type="EMBL" id="KAF5567266.1"/>
    </source>
</evidence>
<dbReference type="GO" id="GO:0000981">
    <property type="term" value="F:DNA-binding transcription factor activity, RNA polymerase II-specific"/>
    <property type="evidence" value="ECO:0007669"/>
    <property type="project" value="InterPro"/>
</dbReference>
<protein>
    <submittedName>
        <fullName evidence="11">Hc-toxin efflux carrier toxa</fullName>
    </submittedName>
</protein>
<feature type="transmembrane region" description="Helical" evidence="9">
    <location>
        <begin position="446"/>
        <end position="470"/>
    </location>
</feature>
<dbReference type="Pfam" id="PF11905">
    <property type="entry name" value="DUF3425"/>
    <property type="match status" value="1"/>
</dbReference>
<evidence type="ECO:0000256" key="9">
    <source>
        <dbReference type="SAM" id="Phobius"/>
    </source>
</evidence>
<organism evidence="11 12">
    <name type="scientific">Fusarium napiforme</name>
    <dbReference type="NCBI Taxonomy" id="42672"/>
    <lineage>
        <taxon>Eukaryota</taxon>
        <taxon>Fungi</taxon>
        <taxon>Dikarya</taxon>
        <taxon>Ascomycota</taxon>
        <taxon>Pezizomycotina</taxon>
        <taxon>Sordariomycetes</taxon>
        <taxon>Hypocreomycetidae</taxon>
        <taxon>Hypocreales</taxon>
        <taxon>Nectriaceae</taxon>
        <taxon>Fusarium</taxon>
        <taxon>Fusarium fujikuroi species complex</taxon>
    </lineage>
</organism>
<feature type="region of interest" description="Disordered" evidence="8">
    <location>
        <begin position="1418"/>
        <end position="1487"/>
    </location>
</feature>
<feature type="region of interest" description="Disordered" evidence="8">
    <location>
        <begin position="1329"/>
        <end position="1383"/>
    </location>
</feature>
<feature type="compositionally biased region" description="Polar residues" evidence="8">
    <location>
        <begin position="1329"/>
        <end position="1345"/>
    </location>
</feature>
<evidence type="ECO:0000259" key="10">
    <source>
        <dbReference type="PROSITE" id="PS50850"/>
    </source>
</evidence>
<reference evidence="11 12" key="1">
    <citation type="submission" date="2020-05" db="EMBL/GenBank/DDBJ databases">
        <title>Identification and distribution of gene clusters putatively required for synthesis of sphingolipid metabolism inhibitors in phylogenetically diverse species of the filamentous fungus Fusarium.</title>
        <authorList>
            <person name="Kim H.-S."/>
            <person name="Busman M."/>
            <person name="Brown D.W."/>
            <person name="Divon H."/>
            <person name="Uhlig S."/>
            <person name="Proctor R.H."/>
        </authorList>
    </citation>
    <scope>NUCLEOTIDE SEQUENCE [LARGE SCALE GENOMIC DNA]</scope>
    <source>
        <strain evidence="11 12">NRRL 25196</strain>
    </source>
</reference>
<feature type="region of interest" description="Disordered" evidence="8">
    <location>
        <begin position="1"/>
        <end position="45"/>
    </location>
</feature>
<dbReference type="InterPro" id="IPR036259">
    <property type="entry name" value="MFS_trans_sf"/>
</dbReference>
<keyword evidence="3 9" id="KW-1133">Transmembrane helix</keyword>
<evidence type="ECO:0000256" key="4">
    <source>
        <dbReference type="ARBA" id="ARBA00023136"/>
    </source>
</evidence>
<dbReference type="GO" id="GO:0005886">
    <property type="term" value="C:plasma membrane"/>
    <property type="evidence" value="ECO:0007669"/>
    <property type="project" value="TreeGrafter"/>
</dbReference>
<keyword evidence="12" id="KW-1185">Reference proteome</keyword>
<evidence type="ECO:0000256" key="7">
    <source>
        <dbReference type="SAM" id="Coils"/>
    </source>
</evidence>
<dbReference type="PROSITE" id="PS50850">
    <property type="entry name" value="MFS"/>
    <property type="match status" value="1"/>
</dbReference>
<feature type="transmembrane region" description="Helical" evidence="9">
    <location>
        <begin position="280"/>
        <end position="299"/>
    </location>
</feature>
<feature type="transmembrane region" description="Helical" evidence="9">
    <location>
        <begin position="319"/>
        <end position="344"/>
    </location>
</feature>
<accession>A0A8H5K744</accession>
<dbReference type="Gene3D" id="1.20.1250.20">
    <property type="entry name" value="MFS general substrate transporter like domains"/>
    <property type="match status" value="1"/>
</dbReference>
<dbReference type="Proteomes" id="UP000574317">
    <property type="component" value="Unassembled WGS sequence"/>
</dbReference>
<proteinExistence type="predicted"/>
<evidence type="ECO:0000256" key="6">
    <source>
        <dbReference type="ARBA" id="ARBA00023242"/>
    </source>
</evidence>
<feature type="region of interest" description="Disordered" evidence="8">
    <location>
        <begin position="1389"/>
        <end position="1408"/>
    </location>
</feature>
<dbReference type="InterPro" id="IPR021833">
    <property type="entry name" value="DUF3425"/>
</dbReference>
<feature type="transmembrane region" description="Helical" evidence="9">
    <location>
        <begin position="356"/>
        <end position="376"/>
    </location>
</feature>
<dbReference type="Pfam" id="PF07690">
    <property type="entry name" value="MFS_1"/>
    <property type="match status" value="1"/>
</dbReference>
<keyword evidence="6" id="KW-0539">Nucleus</keyword>
<feature type="region of interest" description="Disordered" evidence="8">
    <location>
        <begin position="649"/>
        <end position="677"/>
    </location>
</feature>
<dbReference type="PANTHER" id="PTHR23501">
    <property type="entry name" value="MAJOR FACILITATOR SUPERFAMILY"/>
    <property type="match status" value="1"/>
</dbReference>
<feature type="transmembrane region" description="Helical" evidence="9">
    <location>
        <begin position="249"/>
        <end position="268"/>
    </location>
</feature>
<dbReference type="SUPFAM" id="SSF103473">
    <property type="entry name" value="MFS general substrate transporter"/>
    <property type="match status" value="1"/>
</dbReference>
<dbReference type="GO" id="GO:0008270">
    <property type="term" value="F:zinc ion binding"/>
    <property type="evidence" value="ECO:0007669"/>
    <property type="project" value="InterPro"/>
</dbReference>
<keyword evidence="4 9" id="KW-0472">Membrane</keyword>
<feature type="coiled-coil region" evidence="7">
    <location>
        <begin position="609"/>
        <end position="636"/>
    </location>
</feature>
<dbReference type="InterPro" id="IPR020846">
    <property type="entry name" value="MFS_dom"/>
</dbReference>
<feature type="compositionally biased region" description="Low complexity" evidence="8">
    <location>
        <begin position="1458"/>
        <end position="1476"/>
    </location>
</feature>
<evidence type="ECO:0000256" key="5">
    <source>
        <dbReference type="ARBA" id="ARBA00023180"/>
    </source>
</evidence>
<feature type="compositionally biased region" description="Basic residues" evidence="8">
    <location>
        <begin position="1426"/>
        <end position="1440"/>
    </location>
</feature>
<dbReference type="Gene3D" id="4.10.240.10">
    <property type="entry name" value="Zn(2)-C6 fungal-type DNA-binding domain"/>
    <property type="match status" value="1"/>
</dbReference>
<dbReference type="CDD" id="cd17502">
    <property type="entry name" value="MFS_Azr1_MDR_like"/>
    <property type="match status" value="1"/>
</dbReference>
<feature type="domain" description="Major facilitator superfamily (MFS) profile" evidence="10">
    <location>
        <begin position="55"/>
        <end position="498"/>
    </location>
</feature>
<evidence type="ECO:0000256" key="3">
    <source>
        <dbReference type="ARBA" id="ARBA00022989"/>
    </source>
</evidence>
<feature type="compositionally biased region" description="Basic and acidic residues" evidence="8">
    <location>
        <begin position="650"/>
        <end position="662"/>
    </location>
</feature>
<dbReference type="PANTHER" id="PTHR23501:SF198">
    <property type="entry name" value="AZOLE RESISTANCE PROTEIN 1-RELATED"/>
    <property type="match status" value="1"/>
</dbReference>
<dbReference type="CDD" id="cd00067">
    <property type="entry name" value="GAL4"/>
    <property type="match status" value="1"/>
</dbReference>
<comment type="caution">
    <text evidence="11">The sequence shown here is derived from an EMBL/GenBank/DDBJ whole genome shotgun (WGS) entry which is preliminary data.</text>
</comment>
<dbReference type="InterPro" id="IPR001138">
    <property type="entry name" value="Zn2Cys6_DnaBD"/>
</dbReference>
<feature type="transmembrane region" description="Helical" evidence="9">
    <location>
        <begin position="382"/>
        <end position="401"/>
    </location>
</feature>
<sequence length="1487" mass="162953">MASEVLTEGPLAGPVAMEVNDTTQQSRPTSTLEIEEPRNDEDNTVYPTGPKLWSTMASMAIACFLSGLDLTIVAVAVPSITDEFQTISDIGWYSAAYGMTLSAFVFFFGQIYTLFSIKAVFLIGIATFEIGSLICTLAPSSAVFILGRAASGLGRGAINGGLFKLLRQCFPLSKQAITNSFFGSIQSVGLITAPTIGGALIDAFSWRACFGVNLPLGVMCLVLTAYGVHEQPPRSDAPVLTLKEKVKKVDFFGTLLAVPAITFLLMALQWGGTKFGWGTWQIIVPLVVCALLFVAFGYLQYRQGDNALLPPRILKQRSIIAGMWYGACCEGVLAVTEYYMSIYLQGVRGYSPTKAGLLALPMVGGLAIAFIISGIGTTWIGYYYPFMLATSVLTPIASGLLTTLNLEEQIAKAVGLLTFLGLAVGLGLQGPQVALQAVLPIEDVSLGGAVITFGAGMGSALWICASATLFQDRLSKEIQDAAPGTNTTHIQEAVEQHHAQLEEANDLVTPRYELTHGIAIQAYQGRSCEEWDNSLKTSHRASCVETLDDHQVGMLRMPKKKGKGGFAQDLLEIQSTNPLQCNGQKPVCVSCSKNDRECVYDSDIRELRVRGLQEANQKLQDELAAAKLLMRQMANGSAQLRGAVSELLEEEKQPSEISELLKSDGTTNLRTDEVDDSRLSSRLNDPILDEADNGTSYSFPVDDFESFSAASSIMKQEESSPDSDSCIAIGSAFGTTYTANISTVSTPNSYTSTEMSIDFTQPNTPSLLDGAKGIPLYPSQLSYSQSAIISTNNPLPIELPSLAHQQDNERIIAHQTEATSLFFQPLFNHDDYYLSTSITTPMPQKTQSVDSATFGYAESAHANFTTVNSPVLEGDAELGDREHTIHPNYENNFGNLALSNSIRANGYPRHIQDAQIRNIFVPSWAATTLNTELDPGEMSNAFGDIYQKATSLLKRGEPVNKVIGDYPNIAALMDKANVRLSNPLKHEISDTGSANQLFTPHISMADFVLWPAFRDLVVQFPQLQERMAWLADMSMYIRCEWPYTLEDALKPDPIHGTVDLVDLAKEHIWDLGCWSVGPSFRKFVMNADAYLQIRNGIWPTPPCEQQRNFIRSFYKMDMAETSGKSFAHSQVSKPIGGVSFSTNQPPDAIRQLIRQWLTDAEAERILSRFQNACIPNRQVFWSGMLREQAQQWADAHGLQTLTTALGPLLYHGGPIPQTQARPKFIHGASIIFAWFVSQGDLVTVLSHPPPLFFHPSGQTFYQLYEEPILKGKMGNRPVGRIHTAHPAVEIATDFIYQLWPCDISWFWIKIFGIPDIEFRWRQTKIVKSSTQQPGEAVRSTLSLTSKRPETLGPNNESVADTKSKITKIGQQKTKQTKKKKVPSTIVDQVKNPTTKKSLKSGTSSNKQQLVKTAAISKKETAESGLKRKAKKKKKKSKKQKVAALEKSQAQLEAKLGQKKSATTAKTKGSKTGAKAKPTIKSVTKNVK</sequence>